<dbReference type="AlphaFoldDB" id="A0A0A9EIV3"/>
<reference evidence="1" key="2">
    <citation type="journal article" date="2015" name="Data Brief">
        <title>Shoot transcriptome of the giant reed, Arundo donax.</title>
        <authorList>
            <person name="Barrero R.A."/>
            <person name="Guerrero F.D."/>
            <person name="Moolhuijzen P."/>
            <person name="Goolsby J.A."/>
            <person name="Tidwell J."/>
            <person name="Bellgard S.E."/>
            <person name="Bellgard M.I."/>
        </authorList>
    </citation>
    <scope>NUCLEOTIDE SEQUENCE</scope>
    <source>
        <tissue evidence="1">Shoot tissue taken approximately 20 cm above the soil surface</tissue>
    </source>
</reference>
<evidence type="ECO:0000313" key="1">
    <source>
        <dbReference type="EMBL" id="JAE00625.1"/>
    </source>
</evidence>
<accession>A0A0A9EIV3</accession>
<name>A0A0A9EIV3_ARUDO</name>
<organism evidence="1">
    <name type="scientific">Arundo donax</name>
    <name type="common">Giant reed</name>
    <name type="synonym">Donax arundinaceus</name>
    <dbReference type="NCBI Taxonomy" id="35708"/>
    <lineage>
        <taxon>Eukaryota</taxon>
        <taxon>Viridiplantae</taxon>
        <taxon>Streptophyta</taxon>
        <taxon>Embryophyta</taxon>
        <taxon>Tracheophyta</taxon>
        <taxon>Spermatophyta</taxon>
        <taxon>Magnoliopsida</taxon>
        <taxon>Liliopsida</taxon>
        <taxon>Poales</taxon>
        <taxon>Poaceae</taxon>
        <taxon>PACMAD clade</taxon>
        <taxon>Arundinoideae</taxon>
        <taxon>Arundineae</taxon>
        <taxon>Arundo</taxon>
    </lineage>
</organism>
<sequence>MARAIYIYHRPAGQRLQSRSYLAVRVFSSCLRRLCFPLSPS</sequence>
<proteinExistence type="predicted"/>
<dbReference type="EMBL" id="GBRH01197271">
    <property type="protein sequence ID" value="JAE00625.1"/>
    <property type="molecule type" value="Transcribed_RNA"/>
</dbReference>
<protein>
    <submittedName>
        <fullName evidence="1">Uncharacterized protein</fullName>
    </submittedName>
</protein>
<reference evidence="1" key="1">
    <citation type="submission" date="2014-09" db="EMBL/GenBank/DDBJ databases">
        <authorList>
            <person name="Magalhaes I.L.F."/>
            <person name="Oliveira U."/>
            <person name="Santos F.R."/>
            <person name="Vidigal T.H.D.A."/>
            <person name="Brescovit A.D."/>
            <person name="Santos A.J."/>
        </authorList>
    </citation>
    <scope>NUCLEOTIDE SEQUENCE</scope>
    <source>
        <tissue evidence="1">Shoot tissue taken approximately 20 cm above the soil surface</tissue>
    </source>
</reference>